<keyword evidence="3" id="KW-1185">Reference proteome</keyword>
<sequence length="288" mass="31185">MLDQVQALRWVKSEIVNFGGDPNRITLSGQGDGGCAVSAHTLSPLSQNLFQQAIIQSGPLESCYSPDLSPVGQQTTQTPGLQYDAGASYMPMTSYGNQGPSGSSYNYPATNGYQQQQGSDYSTPAGSSYNAGNVMYDGTDPSQQLAQKLCNVSSNQWQSGNVGGLRSCLHNYTIDVFVRNEGAVTSAWMIVRDDSFLPDSIDNLAARRPRIPVIIGTVQDENADYGSIPAFKLISNGDANESEGQMYNNWMMDFARQNRLSPSAANQVSQIISQNYNVTPNAPMYDAR</sequence>
<dbReference type="Pfam" id="PF00135">
    <property type="entry name" value="COesterase"/>
    <property type="match status" value="1"/>
</dbReference>
<protein>
    <submittedName>
        <fullName evidence="4">COesterase domain-containing protein</fullName>
    </submittedName>
</protein>
<name>A0A3P8BDR2_HELPZ</name>
<dbReference type="SUPFAM" id="SSF53474">
    <property type="entry name" value="alpha/beta-Hydrolases"/>
    <property type="match status" value="1"/>
</dbReference>
<dbReference type="EMBL" id="UZAH01032187">
    <property type="protein sequence ID" value="VDP20211.1"/>
    <property type="molecule type" value="Genomic_DNA"/>
</dbReference>
<organism evidence="2">
    <name type="scientific">Heligmosomoides polygyrus</name>
    <name type="common">Parasitic roundworm</name>
    <dbReference type="NCBI Taxonomy" id="6339"/>
    <lineage>
        <taxon>Eukaryota</taxon>
        <taxon>Metazoa</taxon>
        <taxon>Ecdysozoa</taxon>
        <taxon>Nematoda</taxon>
        <taxon>Chromadorea</taxon>
        <taxon>Rhabditida</taxon>
        <taxon>Rhabditina</taxon>
        <taxon>Rhabditomorpha</taxon>
        <taxon>Strongyloidea</taxon>
        <taxon>Heligmosomidae</taxon>
        <taxon>Heligmosomoides</taxon>
    </lineage>
</organism>
<evidence type="ECO:0000313" key="4">
    <source>
        <dbReference type="WBParaSite" id="HPBE_0002048401-mRNA-1"/>
    </source>
</evidence>
<dbReference type="AlphaFoldDB" id="A0A3P8BDR2"/>
<feature type="domain" description="Carboxylesterase type B" evidence="1">
    <location>
        <begin position="1"/>
        <end position="64"/>
    </location>
</feature>
<dbReference type="Proteomes" id="UP000050761">
    <property type="component" value="Unassembled WGS sequence"/>
</dbReference>
<dbReference type="InterPro" id="IPR029058">
    <property type="entry name" value="AB_hydrolase_fold"/>
</dbReference>
<dbReference type="WBParaSite" id="HPBE_0002048401-mRNA-1">
    <property type="protein sequence ID" value="HPBE_0002048401-mRNA-1"/>
    <property type="gene ID" value="HPBE_0002048401"/>
</dbReference>
<dbReference type="InterPro" id="IPR050309">
    <property type="entry name" value="Type-B_Carboxylest/Lipase"/>
</dbReference>
<dbReference type="Gene3D" id="3.40.50.1820">
    <property type="entry name" value="alpha/beta hydrolase"/>
    <property type="match status" value="2"/>
</dbReference>
<reference evidence="4" key="2">
    <citation type="submission" date="2019-09" db="UniProtKB">
        <authorList>
            <consortium name="WormBaseParasite"/>
        </authorList>
    </citation>
    <scope>IDENTIFICATION</scope>
</reference>
<reference evidence="2 3" key="1">
    <citation type="submission" date="2018-11" db="EMBL/GenBank/DDBJ databases">
        <authorList>
            <consortium name="Pathogen Informatics"/>
        </authorList>
    </citation>
    <scope>NUCLEOTIDE SEQUENCE [LARGE SCALE GENOMIC DNA]</scope>
</reference>
<dbReference type="PANTHER" id="PTHR11559">
    <property type="entry name" value="CARBOXYLESTERASE"/>
    <property type="match status" value="1"/>
</dbReference>
<dbReference type="InterPro" id="IPR002018">
    <property type="entry name" value="CarbesteraseB"/>
</dbReference>
<evidence type="ECO:0000313" key="2">
    <source>
        <dbReference type="EMBL" id="VDP20211.1"/>
    </source>
</evidence>
<dbReference type="OrthoDB" id="5842897at2759"/>
<gene>
    <name evidence="2" type="ORF">HPBE_LOCUS20483</name>
</gene>
<evidence type="ECO:0000313" key="3">
    <source>
        <dbReference type="Proteomes" id="UP000050761"/>
    </source>
</evidence>
<proteinExistence type="predicted"/>
<evidence type="ECO:0000259" key="1">
    <source>
        <dbReference type="Pfam" id="PF00135"/>
    </source>
</evidence>
<accession>A0A3P8BDR2</accession>